<dbReference type="InterPro" id="IPR008988">
    <property type="entry name" value="Transcriptional_repressor_C"/>
</dbReference>
<dbReference type="InterPro" id="IPR052713">
    <property type="entry name" value="FeoA"/>
</dbReference>
<evidence type="ECO:0000259" key="2">
    <source>
        <dbReference type="SMART" id="SM00899"/>
    </source>
</evidence>
<comment type="caution">
    <text evidence="3">The sequence shown here is derived from an EMBL/GenBank/DDBJ whole genome shotgun (WGS) entry which is preliminary data.</text>
</comment>
<evidence type="ECO:0000313" key="4">
    <source>
        <dbReference type="Proteomes" id="UP000036780"/>
    </source>
</evidence>
<dbReference type="RefSeq" id="WP_050350654.1">
    <property type="nucleotide sequence ID" value="NZ_CP073011.1"/>
</dbReference>
<dbReference type="OrthoDB" id="9811076at2"/>
<protein>
    <submittedName>
        <fullName evidence="3">Iron transporter FeoA</fullName>
    </submittedName>
</protein>
<gene>
    <name evidence="3" type="ORF">AFK71_06015</name>
</gene>
<dbReference type="PATRIC" id="fig|1473.5.peg.4199"/>
<dbReference type="SUPFAM" id="SSF50037">
    <property type="entry name" value="C-terminal domain of transcriptional repressors"/>
    <property type="match status" value="1"/>
</dbReference>
<dbReference type="Proteomes" id="UP000036780">
    <property type="component" value="Unassembled WGS sequence"/>
</dbReference>
<dbReference type="GeneID" id="66873051"/>
<organism evidence="3 4">
    <name type="scientific">Virgibacillus pantothenticus</name>
    <dbReference type="NCBI Taxonomy" id="1473"/>
    <lineage>
        <taxon>Bacteria</taxon>
        <taxon>Bacillati</taxon>
        <taxon>Bacillota</taxon>
        <taxon>Bacilli</taxon>
        <taxon>Bacillales</taxon>
        <taxon>Bacillaceae</taxon>
        <taxon>Virgibacillus</taxon>
    </lineage>
</organism>
<dbReference type="PANTHER" id="PTHR42954:SF2">
    <property type="entry name" value="FE(2+) TRANSPORT PROTEIN A"/>
    <property type="match status" value="1"/>
</dbReference>
<proteinExistence type="predicted"/>
<name>A0A0L0QRK8_VIRPA</name>
<dbReference type="Pfam" id="PF04023">
    <property type="entry name" value="FeoA"/>
    <property type="match status" value="1"/>
</dbReference>
<dbReference type="Gene3D" id="2.30.30.90">
    <property type="match status" value="1"/>
</dbReference>
<sequence length="73" mass="8007">MNLTDLQQGKTAVVSDVTKLNDIVKQRLIDMGLVEGQEVCLKCTMPFGGPVMVEVCGQCLSLRRKEASRIGVR</sequence>
<feature type="domain" description="Ferrous iron transporter FeoA-like" evidence="2">
    <location>
        <begin position="1"/>
        <end position="73"/>
    </location>
</feature>
<reference evidence="4" key="1">
    <citation type="submission" date="2015-07" db="EMBL/GenBank/DDBJ databases">
        <title>Fjat-10053 dsm26.</title>
        <authorList>
            <person name="Liu B."/>
            <person name="Wang J."/>
            <person name="Zhu Y."/>
            <person name="Liu G."/>
            <person name="Chen Q."/>
            <person name="Chen Z."/>
            <person name="Lan J."/>
            <person name="Che J."/>
            <person name="Ge C."/>
            <person name="Shi H."/>
            <person name="Pan Z."/>
            <person name="Liu X."/>
        </authorList>
    </citation>
    <scope>NUCLEOTIDE SEQUENCE [LARGE SCALE GENOMIC DNA]</scope>
    <source>
        <strain evidence="4">DSM 26</strain>
    </source>
</reference>
<evidence type="ECO:0000313" key="3">
    <source>
        <dbReference type="EMBL" id="KNE21239.1"/>
    </source>
</evidence>
<dbReference type="GO" id="GO:0046914">
    <property type="term" value="F:transition metal ion binding"/>
    <property type="evidence" value="ECO:0007669"/>
    <property type="project" value="InterPro"/>
</dbReference>
<evidence type="ECO:0000256" key="1">
    <source>
        <dbReference type="ARBA" id="ARBA00023004"/>
    </source>
</evidence>
<dbReference type="AlphaFoldDB" id="A0A0L0QRK8"/>
<dbReference type="InterPro" id="IPR038157">
    <property type="entry name" value="FeoA_core_dom"/>
</dbReference>
<dbReference type="EMBL" id="LGTO01000005">
    <property type="protein sequence ID" value="KNE21239.1"/>
    <property type="molecule type" value="Genomic_DNA"/>
</dbReference>
<keyword evidence="1" id="KW-0408">Iron</keyword>
<accession>A0A0L0QRK8</accession>
<keyword evidence="4" id="KW-1185">Reference proteome</keyword>
<dbReference type="PANTHER" id="PTHR42954">
    <property type="entry name" value="FE(2+) TRANSPORT PROTEIN A"/>
    <property type="match status" value="1"/>
</dbReference>
<dbReference type="InterPro" id="IPR007167">
    <property type="entry name" value="Fe-transptr_FeoA-like"/>
</dbReference>
<dbReference type="SMART" id="SM00899">
    <property type="entry name" value="FeoA"/>
    <property type="match status" value="1"/>
</dbReference>